<comment type="caution">
    <text evidence="2">The sequence shown here is derived from an EMBL/GenBank/DDBJ whole genome shotgun (WGS) entry which is preliminary data.</text>
</comment>
<feature type="region of interest" description="Disordered" evidence="1">
    <location>
        <begin position="59"/>
        <end position="95"/>
    </location>
</feature>
<proteinExistence type="predicted"/>
<feature type="region of interest" description="Disordered" evidence="1">
    <location>
        <begin position="1"/>
        <end position="44"/>
    </location>
</feature>
<protein>
    <submittedName>
        <fullName evidence="2">Uncharacterized protein</fullName>
    </submittedName>
</protein>
<evidence type="ECO:0000313" key="2">
    <source>
        <dbReference type="EMBL" id="PWI67964.1"/>
    </source>
</evidence>
<name>A0A2U3E0F1_PURLI</name>
<dbReference type="EMBL" id="LCWV01000016">
    <property type="protein sequence ID" value="PWI67964.1"/>
    <property type="molecule type" value="Genomic_DNA"/>
</dbReference>
<evidence type="ECO:0000313" key="3">
    <source>
        <dbReference type="Proteomes" id="UP000245956"/>
    </source>
</evidence>
<accession>A0A2U3E0F1</accession>
<dbReference type="AlphaFoldDB" id="A0A2U3E0F1"/>
<evidence type="ECO:0000256" key="1">
    <source>
        <dbReference type="SAM" id="MobiDB-lite"/>
    </source>
</evidence>
<gene>
    <name evidence="2" type="ORF">PCL_02365</name>
</gene>
<organism evidence="2 3">
    <name type="scientific">Purpureocillium lilacinum</name>
    <name type="common">Paecilomyces lilacinus</name>
    <dbReference type="NCBI Taxonomy" id="33203"/>
    <lineage>
        <taxon>Eukaryota</taxon>
        <taxon>Fungi</taxon>
        <taxon>Dikarya</taxon>
        <taxon>Ascomycota</taxon>
        <taxon>Pezizomycotina</taxon>
        <taxon>Sordariomycetes</taxon>
        <taxon>Hypocreomycetidae</taxon>
        <taxon>Hypocreales</taxon>
        <taxon>Ophiocordycipitaceae</taxon>
        <taxon>Purpureocillium</taxon>
    </lineage>
</organism>
<sequence length="287" mass="30107">MLNGTRVLANGRANGDRRDGGDEEGLAPRYATGTAGGIHLDGPGRSLAGGGVVAARQEAVQRREGSGDSGAIRGPGRRPRFLLGGPRPWPSRATTSSPLFGAIDAEQTRWLVEFTALLQLLQRRQKEGMAKVPQPQPMLRTRAATTAQADDERLAVSGCSERGGGGRGRTLSVLHPRGLLGSFQRHGGPTPSLERSWLRRPRHPGCRCCARAHLDGGGAAAALVVVAAVVPSEVELRRKREGGGPKPPQRLARAGQGSSFHRGPAIKAAVALVLFGPSPTVARSTAH</sequence>
<dbReference type="Proteomes" id="UP000245956">
    <property type="component" value="Unassembled WGS sequence"/>
</dbReference>
<feature type="region of interest" description="Disordered" evidence="1">
    <location>
        <begin position="237"/>
        <end position="259"/>
    </location>
</feature>
<reference evidence="2 3" key="1">
    <citation type="journal article" date="2016" name="Front. Microbiol.">
        <title>Genome and transcriptome sequences reveal the specific parasitism of the nematophagous Purpureocillium lilacinum 36-1.</title>
        <authorList>
            <person name="Xie J."/>
            <person name="Li S."/>
            <person name="Mo C."/>
            <person name="Xiao X."/>
            <person name="Peng D."/>
            <person name="Wang G."/>
            <person name="Xiao Y."/>
        </authorList>
    </citation>
    <scope>NUCLEOTIDE SEQUENCE [LARGE SCALE GENOMIC DNA]</scope>
    <source>
        <strain evidence="2 3">36-1</strain>
    </source>
</reference>